<dbReference type="RefSeq" id="WP_209337270.1">
    <property type="nucleotide sequence ID" value="NZ_JAGIYY010000012.1"/>
</dbReference>
<evidence type="ECO:0000313" key="1">
    <source>
        <dbReference type="EMBL" id="MBP0441243.1"/>
    </source>
</evidence>
<reference evidence="1" key="1">
    <citation type="submission" date="2021-03" db="EMBL/GenBank/DDBJ databases">
        <title>Genome sequencing and assembly of Tianweitania sediminis.</title>
        <authorList>
            <person name="Chhetri G."/>
        </authorList>
    </citation>
    <scope>NUCLEOTIDE SEQUENCE</scope>
    <source>
        <strain evidence="1">Z8</strain>
    </source>
</reference>
<accession>A0A8J7UKJ4</accession>
<name>A0A8J7UKJ4_9HYPH</name>
<dbReference type="Proteomes" id="UP000666240">
    <property type="component" value="Unassembled WGS sequence"/>
</dbReference>
<dbReference type="AlphaFoldDB" id="A0A8J7UKJ4"/>
<evidence type="ECO:0000313" key="2">
    <source>
        <dbReference type="Proteomes" id="UP000666240"/>
    </source>
</evidence>
<dbReference type="EMBL" id="JAGIYY010000012">
    <property type="protein sequence ID" value="MBP0441243.1"/>
    <property type="molecule type" value="Genomic_DNA"/>
</dbReference>
<sequence length="206" mass="22866">MPARAISDLLVDFGSEPRLPRPVLAAIPEQREEHATAADLEHRIAEAVRQSEAQWRQEQTERWAAREAEIEAEHASRMRRQEALWAASAAETMMEQFTKLEQAVVERTGAAVAQILSPLLSEPLRAKAINQLAVKLQAVLAEGTAVRLRVSGPAALYHALLAQLGETIARLDFVESEDIDLTLTIDDALYVTRLKSWSAELERVLA</sequence>
<protein>
    <submittedName>
        <fullName evidence="1">Uncharacterized protein</fullName>
    </submittedName>
</protein>
<comment type="caution">
    <text evidence="1">The sequence shown here is derived from an EMBL/GenBank/DDBJ whole genome shotgun (WGS) entry which is preliminary data.</text>
</comment>
<organism evidence="1 2">
    <name type="scientific">Tianweitania sediminis</name>
    <dbReference type="NCBI Taxonomy" id="1502156"/>
    <lineage>
        <taxon>Bacteria</taxon>
        <taxon>Pseudomonadati</taxon>
        <taxon>Pseudomonadota</taxon>
        <taxon>Alphaproteobacteria</taxon>
        <taxon>Hyphomicrobiales</taxon>
        <taxon>Phyllobacteriaceae</taxon>
        <taxon>Tianweitania</taxon>
    </lineage>
</organism>
<proteinExistence type="predicted"/>
<keyword evidence="2" id="KW-1185">Reference proteome</keyword>
<gene>
    <name evidence="1" type="ORF">J5Y06_21565</name>
</gene>